<accession>A0A9P7K7M6</accession>
<evidence type="ECO:0000313" key="7">
    <source>
        <dbReference type="EMBL" id="KAG5639045.1"/>
    </source>
</evidence>
<evidence type="ECO:0000256" key="6">
    <source>
        <dbReference type="SAM" id="Phobius"/>
    </source>
</evidence>
<dbReference type="EMBL" id="JABCKI010005734">
    <property type="protein sequence ID" value="KAG5639045.1"/>
    <property type="molecule type" value="Genomic_DNA"/>
</dbReference>
<dbReference type="GO" id="GO:0016020">
    <property type="term" value="C:membrane"/>
    <property type="evidence" value="ECO:0007669"/>
    <property type="project" value="UniProtKB-SubCell"/>
</dbReference>
<keyword evidence="3 6" id="KW-0812">Transmembrane</keyword>
<keyword evidence="8" id="KW-1185">Reference proteome</keyword>
<evidence type="ECO:0000256" key="2">
    <source>
        <dbReference type="ARBA" id="ARBA00022448"/>
    </source>
</evidence>
<evidence type="ECO:0000313" key="8">
    <source>
        <dbReference type="Proteomes" id="UP000717328"/>
    </source>
</evidence>
<feature type="transmembrane region" description="Helical" evidence="6">
    <location>
        <begin position="77"/>
        <end position="99"/>
    </location>
</feature>
<reference evidence="7" key="1">
    <citation type="submission" date="2021-02" db="EMBL/GenBank/DDBJ databases">
        <authorList>
            <person name="Nieuwenhuis M."/>
            <person name="Van De Peppel L.J.J."/>
        </authorList>
    </citation>
    <scope>NUCLEOTIDE SEQUENCE</scope>
    <source>
        <strain evidence="7">D49</strain>
    </source>
</reference>
<dbReference type="SUPFAM" id="SSF103473">
    <property type="entry name" value="MFS general substrate transporter"/>
    <property type="match status" value="1"/>
</dbReference>
<feature type="transmembrane region" description="Helical" evidence="6">
    <location>
        <begin position="50"/>
        <end position="71"/>
    </location>
</feature>
<evidence type="ECO:0000256" key="1">
    <source>
        <dbReference type="ARBA" id="ARBA00004141"/>
    </source>
</evidence>
<dbReference type="AlphaFoldDB" id="A0A9P7K7M6"/>
<feature type="transmembrane region" description="Helical" evidence="6">
    <location>
        <begin position="14"/>
        <end position="38"/>
    </location>
</feature>
<keyword evidence="5 6" id="KW-0472">Membrane</keyword>
<evidence type="ECO:0000256" key="5">
    <source>
        <dbReference type="ARBA" id="ARBA00023136"/>
    </source>
</evidence>
<comment type="subcellular location">
    <subcellularLocation>
        <location evidence="1">Membrane</location>
        <topology evidence="1">Multi-pass membrane protein</topology>
    </subcellularLocation>
</comment>
<evidence type="ECO:0000256" key="4">
    <source>
        <dbReference type="ARBA" id="ARBA00022989"/>
    </source>
</evidence>
<name>A0A9P7K7M6_9AGAR</name>
<sequence>MTGFIVLYTQSKPAAGYAGAVLAAMGIYPTIPIAVTWAGSTSGGDVAKGVAIAMVLGAGNLGAICSSFIYIKPSRFYVGHGIILGWLGLAVLLSCFAMWDYTRLNGKKKVLCDAQGIDETRREEFKNMGNESPLFRGL</sequence>
<reference evidence="7" key="2">
    <citation type="submission" date="2021-10" db="EMBL/GenBank/DDBJ databases">
        <title>Phylogenomics reveals ancestral predisposition of the termite-cultivated fungus Termitomyces towards a domesticated lifestyle.</title>
        <authorList>
            <person name="Auxier B."/>
            <person name="Grum-Grzhimaylo A."/>
            <person name="Cardenas M.E."/>
            <person name="Lodge J.D."/>
            <person name="Laessoe T."/>
            <person name="Pedersen O."/>
            <person name="Smith M.E."/>
            <person name="Kuyper T.W."/>
            <person name="Franco-Molano E.A."/>
            <person name="Baroni T.J."/>
            <person name="Aanen D.K."/>
        </authorList>
    </citation>
    <scope>NUCLEOTIDE SEQUENCE</scope>
    <source>
        <strain evidence="7">D49</strain>
    </source>
</reference>
<organism evidence="7 8">
    <name type="scientific">Sphagnurus paluster</name>
    <dbReference type="NCBI Taxonomy" id="117069"/>
    <lineage>
        <taxon>Eukaryota</taxon>
        <taxon>Fungi</taxon>
        <taxon>Dikarya</taxon>
        <taxon>Basidiomycota</taxon>
        <taxon>Agaricomycotina</taxon>
        <taxon>Agaricomycetes</taxon>
        <taxon>Agaricomycetidae</taxon>
        <taxon>Agaricales</taxon>
        <taxon>Tricholomatineae</taxon>
        <taxon>Lyophyllaceae</taxon>
        <taxon>Sphagnurus</taxon>
    </lineage>
</organism>
<dbReference type="InterPro" id="IPR036259">
    <property type="entry name" value="MFS_trans_sf"/>
</dbReference>
<dbReference type="Proteomes" id="UP000717328">
    <property type="component" value="Unassembled WGS sequence"/>
</dbReference>
<evidence type="ECO:0000256" key="3">
    <source>
        <dbReference type="ARBA" id="ARBA00022692"/>
    </source>
</evidence>
<dbReference type="OrthoDB" id="2962993at2759"/>
<dbReference type="GO" id="GO:0022857">
    <property type="term" value="F:transmembrane transporter activity"/>
    <property type="evidence" value="ECO:0007669"/>
    <property type="project" value="TreeGrafter"/>
</dbReference>
<keyword evidence="2" id="KW-0813">Transport</keyword>
<gene>
    <name evidence="7" type="ORF">H0H81_007659</name>
</gene>
<comment type="caution">
    <text evidence="7">The sequence shown here is derived from an EMBL/GenBank/DDBJ whole genome shotgun (WGS) entry which is preliminary data.</text>
</comment>
<keyword evidence="4 6" id="KW-1133">Transmembrane helix</keyword>
<protein>
    <submittedName>
        <fullName evidence="7">Uncharacterized protein</fullName>
    </submittedName>
</protein>
<dbReference type="PANTHER" id="PTHR43791:SF57">
    <property type="entry name" value="MAJOR FACILITATOR SUPERFAMILY (MFS) PROFILE DOMAIN-CONTAINING PROTEIN"/>
    <property type="match status" value="1"/>
</dbReference>
<dbReference type="PANTHER" id="PTHR43791">
    <property type="entry name" value="PERMEASE-RELATED"/>
    <property type="match status" value="1"/>
</dbReference>
<proteinExistence type="predicted"/>